<gene>
    <name evidence="1" type="ORF">ABIC75_004160</name>
</gene>
<sequence length="464" mass="52893">MDDFLAFEKKSSPDRQAHTIDRFQISEALDAAANRYASSKTSRWDEQLSHLRHALVDLWQADPGVILVAIEHFEWLTARATSKTGLRQRDVIKRARLDFKKVVLEAFHVLMLPRAYDVLFEGHAGAADFIKVMESSIDLWEVKNDTLPERADTLRQTTDLLFEIAWFGHSLLPTRPSTIGGHRTVRTSTGREFCALCFRPSHRYRIQHSLQTSRWALESRERHRFLFTRACPAPSLLQEEISPHQACSKYCEERHSIRVGSDSKLDEKNAAMRCSDGKLSNRVAFDQELKNLTGTLDSLMLAAPRSVRMKRMVAWYRCHPLFAKREIPPRLTLITANRYRAEMVVNHILKPIPRADHGETALQDDVLLIEIWAVGLAKIVRHDGSTTFITKPDSEGAFRHVFAECTDKALSVLDIGGKDLTGFDVAVFEDLGIELQISDNFIRFVFESPTWLRLACGLRTKGAR</sequence>
<protein>
    <submittedName>
        <fullName evidence="1">Uncharacterized protein</fullName>
    </submittedName>
</protein>
<keyword evidence="2" id="KW-1185">Reference proteome</keyword>
<reference evidence="1 2" key="1">
    <citation type="submission" date="2024-06" db="EMBL/GenBank/DDBJ databases">
        <title>Sorghum-associated microbial communities from plants grown in Nebraska, USA.</title>
        <authorList>
            <person name="Schachtman D."/>
        </authorList>
    </citation>
    <scope>NUCLEOTIDE SEQUENCE [LARGE SCALE GENOMIC DNA]</scope>
    <source>
        <strain evidence="1 2">1073</strain>
    </source>
</reference>
<comment type="caution">
    <text evidence="1">The sequence shown here is derived from an EMBL/GenBank/DDBJ whole genome shotgun (WGS) entry which is preliminary data.</text>
</comment>
<evidence type="ECO:0000313" key="1">
    <source>
        <dbReference type="EMBL" id="MET3654422.1"/>
    </source>
</evidence>
<dbReference type="EMBL" id="JBEPMU010000006">
    <property type="protein sequence ID" value="MET3654422.1"/>
    <property type="molecule type" value="Genomic_DNA"/>
</dbReference>
<proteinExistence type="predicted"/>
<name>A0ABV2K0S7_9GAMM</name>
<evidence type="ECO:0000313" key="2">
    <source>
        <dbReference type="Proteomes" id="UP001549184"/>
    </source>
</evidence>
<dbReference type="RefSeq" id="WP_354015773.1">
    <property type="nucleotide sequence ID" value="NZ_JBEPMU010000006.1"/>
</dbReference>
<organism evidence="1 2">
    <name type="scientific">Dyella japonica</name>
    <dbReference type="NCBI Taxonomy" id="231455"/>
    <lineage>
        <taxon>Bacteria</taxon>
        <taxon>Pseudomonadati</taxon>
        <taxon>Pseudomonadota</taxon>
        <taxon>Gammaproteobacteria</taxon>
        <taxon>Lysobacterales</taxon>
        <taxon>Rhodanobacteraceae</taxon>
        <taxon>Dyella</taxon>
    </lineage>
</organism>
<dbReference type="Proteomes" id="UP001549184">
    <property type="component" value="Unassembled WGS sequence"/>
</dbReference>
<accession>A0ABV2K0S7</accession>